<accession>A0A0C3AQF9</accession>
<organism evidence="1 2">
    <name type="scientific">Serendipita vermifera MAFF 305830</name>
    <dbReference type="NCBI Taxonomy" id="933852"/>
    <lineage>
        <taxon>Eukaryota</taxon>
        <taxon>Fungi</taxon>
        <taxon>Dikarya</taxon>
        <taxon>Basidiomycota</taxon>
        <taxon>Agaricomycotina</taxon>
        <taxon>Agaricomycetes</taxon>
        <taxon>Sebacinales</taxon>
        <taxon>Serendipitaceae</taxon>
        <taxon>Serendipita</taxon>
    </lineage>
</organism>
<dbReference type="HOGENOM" id="CLU_584172_0_0_1"/>
<dbReference type="EMBL" id="KN824359">
    <property type="protein sequence ID" value="KIM22294.1"/>
    <property type="molecule type" value="Genomic_DNA"/>
</dbReference>
<dbReference type="OrthoDB" id="3169344at2759"/>
<evidence type="ECO:0000313" key="1">
    <source>
        <dbReference type="EMBL" id="KIM22294.1"/>
    </source>
</evidence>
<protein>
    <recommendedName>
        <fullName evidence="3">F-box domain-containing protein</fullName>
    </recommendedName>
</protein>
<dbReference type="InterPro" id="IPR032675">
    <property type="entry name" value="LRR_dom_sf"/>
</dbReference>
<dbReference type="SUPFAM" id="SSF52047">
    <property type="entry name" value="RNI-like"/>
    <property type="match status" value="1"/>
</dbReference>
<proteinExistence type="predicted"/>
<dbReference type="AlphaFoldDB" id="A0A0C3AQF9"/>
<gene>
    <name evidence="1" type="ORF">M408DRAFT_28840</name>
</gene>
<reference evidence="2" key="2">
    <citation type="submission" date="2015-01" db="EMBL/GenBank/DDBJ databases">
        <title>Evolutionary Origins and Diversification of the Mycorrhizal Mutualists.</title>
        <authorList>
            <consortium name="DOE Joint Genome Institute"/>
            <consortium name="Mycorrhizal Genomics Consortium"/>
            <person name="Kohler A."/>
            <person name="Kuo A."/>
            <person name="Nagy L.G."/>
            <person name="Floudas D."/>
            <person name="Copeland A."/>
            <person name="Barry K.W."/>
            <person name="Cichocki N."/>
            <person name="Veneault-Fourrey C."/>
            <person name="LaButti K."/>
            <person name="Lindquist E.A."/>
            <person name="Lipzen A."/>
            <person name="Lundell T."/>
            <person name="Morin E."/>
            <person name="Murat C."/>
            <person name="Riley R."/>
            <person name="Ohm R."/>
            <person name="Sun H."/>
            <person name="Tunlid A."/>
            <person name="Henrissat B."/>
            <person name="Grigoriev I.V."/>
            <person name="Hibbett D.S."/>
            <person name="Martin F."/>
        </authorList>
    </citation>
    <scope>NUCLEOTIDE SEQUENCE [LARGE SCALE GENOMIC DNA]</scope>
    <source>
        <strain evidence="2">MAFF 305830</strain>
    </source>
</reference>
<keyword evidence="2" id="KW-1185">Reference proteome</keyword>
<sequence>MAVWPSDSVDQFFSVVGPLSSLQFMEDDFPPYPQLNWEYILSRCPAFVGIERHLDGHSPSDHTQFWVHESTAPLKDFIFQLKSLGHTRVLRWWRDKGIEEEIHLADHDVPSLPALTYCVISCGINRNLYRILKSARNLTYLSVHIGDKWRHVFDLFDLFTYLPKLFSLHLTIITISEQFPGHLIHPITTNILDLGLDYIGGQEYDDIKNIGILLSLLPGYFGHLQYLFVSPNRLGAQLATFITSLPRLRSLYLCQMSPCNIENVVTNSPGLEILKIELKVATTFQGLLSSTNLPLLRCLEISLYDHNWDFNVERIDFNFGSILGHLTTLHIDVPDVQWGMPDFIVLRRLHVESRYTAPAAGFLANLIIEPKICGLLHEIELDFIPEWDLLFLMLERRNFLPPLLGVSRITTLILQSPIPPFLLAPLTYLVSGRFTERPSNLELSFCNFMEEYFDTLLMSGMPPIIPAL</sequence>
<reference evidence="1 2" key="1">
    <citation type="submission" date="2014-04" db="EMBL/GenBank/DDBJ databases">
        <authorList>
            <consortium name="DOE Joint Genome Institute"/>
            <person name="Kuo A."/>
            <person name="Zuccaro A."/>
            <person name="Kohler A."/>
            <person name="Nagy L.G."/>
            <person name="Floudas D."/>
            <person name="Copeland A."/>
            <person name="Barry K.W."/>
            <person name="Cichocki N."/>
            <person name="Veneault-Fourrey C."/>
            <person name="LaButti K."/>
            <person name="Lindquist E.A."/>
            <person name="Lipzen A."/>
            <person name="Lundell T."/>
            <person name="Morin E."/>
            <person name="Murat C."/>
            <person name="Sun H."/>
            <person name="Tunlid A."/>
            <person name="Henrissat B."/>
            <person name="Grigoriev I.V."/>
            <person name="Hibbett D.S."/>
            <person name="Martin F."/>
            <person name="Nordberg H.P."/>
            <person name="Cantor M.N."/>
            <person name="Hua S.X."/>
        </authorList>
    </citation>
    <scope>NUCLEOTIDE SEQUENCE [LARGE SCALE GENOMIC DNA]</scope>
    <source>
        <strain evidence="1 2">MAFF 305830</strain>
    </source>
</reference>
<dbReference type="Gene3D" id="3.80.10.10">
    <property type="entry name" value="Ribonuclease Inhibitor"/>
    <property type="match status" value="1"/>
</dbReference>
<evidence type="ECO:0008006" key="3">
    <source>
        <dbReference type="Google" id="ProtNLM"/>
    </source>
</evidence>
<evidence type="ECO:0000313" key="2">
    <source>
        <dbReference type="Proteomes" id="UP000054097"/>
    </source>
</evidence>
<name>A0A0C3AQF9_SERVB</name>
<dbReference type="Proteomes" id="UP000054097">
    <property type="component" value="Unassembled WGS sequence"/>
</dbReference>